<accession>A0A224YN54</accession>
<organism evidence="2">
    <name type="scientific">Rhipicephalus zambeziensis</name>
    <dbReference type="NCBI Taxonomy" id="60191"/>
    <lineage>
        <taxon>Eukaryota</taxon>
        <taxon>Metazoa</taxon>
        <taxon>Ecdysozoa</taxon>
        <taxon>Arthropoda</taxon>
        <taxon>Chelicerata</taxon>
        <taxon>Arachnida</taxon>
        <taxon>Acari</taxon>
        <taxon>Parasitiformes</taxon>
        <taxon>Ixodida</taxon>
        <taxon>Ixodoidea</taxon>
        <taxon>Ixodidae</taxon>
        <taxon>Rhipicephalinae</taxon>
        <taxon>Rhipicephalus</taxon>
        <taxon>Rhipicephalus</taxon>
    </lineage>
</organism>
<keyword evidence="1" id="KW-0732">Signal</keyword>
<evidence type="ECO:0000256" key="1">
    <source>
        <dbReference type="SAM" id="SignalP"/>
    </source>
</evidence>
<evidence type="ECO:0000313" key="2">
    <source>
        <dbReference type="EMBL" id="MAA15292.1"/>
    </source>
</evidence>
<reference evidence="2" key="1">
    <citation type="journal article" date="2017" name="Parasit. Vectors">
        <title>Sialotranscriptomics of Rhipicephalus zambeziensis reveals intricate expression profiles of secretory proteins and suggests tight temporal transcriptional regulation during blood-feeding.</title>
        <authorList>
            <person name="de Castro M.H."/>
            <person name="de Klerk D."/>
            <person name="Pienaar R."/>
            <person name="Rees D.J.G."/>
            <person name="Mans B.J."/>
        </authorList>
    </citation>
    <scope>NUCLEOTIDE SEQUENCE</scope>
    <source>
        <tissue evidence="2">Salivary glands</tissue>
    </source>
</reference>
<feature type="chain" id="PRO_5013370587" evidence="1">
    <location>
        <begin position="21"/>
        <end position="188"/>
    </location>
</feature>
<proteinExistence type="predicted"/>
<feature type="signal peptide" evidence="1">
    <location>
        <begin position="1"/>
        <end position="20"/>
    </location>
</feature>
<name>A0A224YN54_9ACAR</name>
<protein>
    <submittedName>
        <fullName evidence="2">Lipocalin</fullName>
    </submittedName>
</protein>
<dbReference type="AlphaFoldDB" id="A0A224YN54"/>
<sequence>MGSMGKYVFVFAILLVSPESLHFHGLKFSKDIFQALKIRKFVKTHNAIWTYSTTASFYVRCKVDVLMSINKTSILFRRKHYRDEQMHWAAQNIEGLFPRNQKDIMLTRPPGARFTGKETIVFAGVNYECAVIKVTPVVEGHRQYYDLRVLNASVTHRIDPRCLQKFEQLREHRRVIYGPTCQHILNIR</sequence>
<dbReference type="EMBL" id="GFPF01004146">
    <property type="protein sequence ID" value="MAA15292.1"/>
    <property type="molecule type" value="Transcribed_RNA"/>
</dbReference>